<dbReference type="EMBL" id="CP081495">
    <property type="protein sequence ID" value="UYW00508.1"/>
    <property type="molecule type" value="Genomic_DNA"/>
</dbReference>
<proteinExistence type="predicted"/>
<dbReference type="InterPro" id="IPR029044">
    <property type="entry name" value="Nucleotide-diphossugar_trans"/>
</dbReference>
<evidence type="ECO:0000313" key="2">
    <source>
        <dbReference type="Proteomes" id="UP001163328"/>
    </source>
</evidence>
<dbReference type="PANTHER" id="PTHR21485:SF6">
    <property type="entry name" value="N-ACYLNEURAMINATE CYTIDYLYLTRANSFERASE-RELATED"/>
    <property type="match status" value="1"/>
</dbReference>
<dbReference type="InterPro" id="IPR050793">
    <property type="entry name" value="CMP-NeuNAc_synthase"/>
</dbReference>
<dbReference type="PANTHER" id="PTHR21485">
    <property type="entry name" value="HAD SUPERFAMILY MEMBERS CMAS AND KDSC"/>
    <property type="match status" value="1"/>
</dbReference>
<accession>A0ABY6M012</accession>
<name>A0ABY6M012_9FLAO</name>
<keyword evidence="2" id="KW-1185">Reference proteome</keyword>
<gene>
    <name evidence="1" type="ORF">K5I29_08085</name>
</gene>
<keyword evidence="1" id="KW-0548">Nucleotidyltransferase</keyword>
<reference evidence="1" key="1">
    <citation type="submission" date="2021-08" db="EMBL/GenBank/DDBJ databases">
        <title>Flavobacterium sp. strain CC-SYL302.</title>
        <authorList>
            <person name="Lin S.-Y."/>
            <person name="Lee T.-H."/>
            <person name="Young C.-C."/>
        </authorList>
    </citation>
    <scope>NUCLEOTIDE SEQUENCE</scope>
    <source>
        <strain evidence="1">CC-SYL302</strain>
    </source>
</reference>
<dbReference type="InterPro" id="IPR003329">
    <property type="entry name" value="Cytidylyl_trans"/>
</dbReference>
<dbReference type="RefSeq" id="WP_264432308.1">
    <property type="nucleotide sequence ID" value="NZ_CP081495.1"/>
</dbReference>
<organism evidence="1 2">
    <name type="scientific">Flavobacterium agricola</name>
    <dbReference type="NCBI Taxonomy" id="2870839"/>
    <lineage>
        <taxon>Bacteria</taxon>
        <taxon>Pseudomonadati</taxon>
        <taxon>Bacteroidota</taxon>
        <taxon>Flavobacteriia</taxon>
        <taxon>Flavobacteriales</taxon>
        <taxon>Flavobacteriaceae</taxon>
        <taxon>Flavobacterium</taxon>
    </lineage>
</organism>
<dbReference type="GO" id="GO:0016779">
    <property type="term" value="F:nucleotidyltransferase activity"/>
    <property type="evidence" value="ECO:0007669"/>
    <property type="project" value="UniProtKB-KW"/>
</dbReference>
<protein>
    <submittedName>
        <fullName evidence="1">Acylneuraminate cytidylyltransferase family protein</fullName>
    </submittedName>
</protein>
<evidence type="ECO:0000313" key="1">
    <source>
        <dbReference type="EMBL" id="UYW00508.1"/>
    </source>
</evidence>
<dbReference type="CDD" id="cd02513">
    <property type="entry name" value="CMP-NeuAc_Synthase"/>
    <property type="match status" value="1"/>
</dbReference>
<dbReference type="Gene3D" id="3.90.550.10">
    <property type="entry name" value="Spore Coat Polysaccharide Biosynthesis Protein SpsA, Chain A"/>
    <property type="match status" value="1"/>
</dbReference>
<dbReference type="SUPFAM" id="SSF53448">
    <property type="entry name" value="Nucleotide-diphospho-sugar transferases"/>
    <property type="match status" value="1"/>
</dbReference>
<dbReference type="Pfam" id="PF02348">
    <property type="entry name" value="CTP_transf_3"/>
    <property type="match status" value="1"/>
</dbReference>
<keyword evidence="1" id="KW-0808">Transferase</keyword>
<dbReference type="Proteomes" id="UP001163328">
    <property type="component" value="Chromosome"/>
</dbReference>
<sequence>MKVLAIIPARGGSKGVPDKNIKMLGNKPLIVHAIDCAKQASLVSEIVVTTDSDEIIDVVKKHAVQVVKRPANLAQDSSNVVDAVVHILESLPQKFDVVVLLQPTSPLRTGKDLDQVIQMLFAADDLDGVISVVPFDDCHPARMYNLLEDNYLQSYVSEGETLRRQDLKPVYYRNGCFYAVKIDAFVKQKSFMVKNKKAYVMDVNWLVNIDSPRDFKIAEVIYEEWKNANSYN</sequence>